<keyword evidence="2" id="KW-0812">Transmembrane</keyword>
<keyword evidence="2" id="KW-1133">Transmembrane helix</keyword>
<keyword evidence="4" id="KW-1185">Reference proteome</keyword>
<dbReference type="Proteomes" id="UP000285112">
    <property type="component" value="Unassembled WGS sequence"/>
</dbReference>
<dbReference type="OrthoDB" id="3697582at2"/>
<feature type="region of interest" description="Disordered" evidence="1">
    <location>
        <begin position="139"/>
        <end position="180"/>
    </location>
</feature>
<keyword evidence="2" id="KW-0472">Membrane</keyword>
<evidence type="ECO:0000256" key="2">
    <source>
        <dbReference type="SAM" id="Phobius"/>
    </source>
</evidence>
<dbReference type="EMBL" id="QZFV01000065">
    <property type="protein sequence ID" value="RJQ88286.1"/>
    <property type="molecule type" value="Genomic_DNA"/>
</dbReference>
<accession>A0A419I898</accession>
<proteinExistence type="predicted"/>
<evidence type="ECO:0000256" key="1">
    <source>
        <dbReference type="SAM" id="MobiDB-lite"/>
    </source>
</evidence>
<protein>
    <recommendedName>
        <fullName evidence="5">Trp biosynthesis protein</fullName>
    </recommendedName>
</protein>
<dbReference type="AlphaFoldDB" id="A0A419I898"/>
<evidence type="ECO:0000313" key="3">
    <source>
        <dbReference type="EMBL" id="RJQ88286.1"/>
    </source>
</evidence>
<feature type="transmembrane region" description="Helical" evidence="2">
    <location>
        <begin position="74"/>
        <end position="98"/>
    </location>
</feature>
<evidence type="ECO:0008006" key="5">
    <source>
        <dbReference type="Google" id="ProtNLM"/>
    </source>
</evidence>
<dbReference type="InterPro" id="IPR019051">
    <property type="entry name" value="Trp_biosyn_TM_oprn/chp"/>
</dbReference>
<evidence type="ECO:0000313" key="4">
    <source>
        <dbReference type="Proteomes" id="UP000285112"/>
    </source>
</evidence>
<name>A0A419I898_9PSEU</name>
<feature type="transmembrane region" description="Helical" evidence="2">
    <location>
        <begin position="104"/>
        <end position="125"/>
    </location>
</feature>
<feature type="transmembrane region" description="Helical" evidence="2">
    <location>
        <begin position="45"/>
        <end position="67"/>
    </location>
</feature>
<comment type="caution">
    <text evidence="3">The sequence shown here is derived from an EMBL/GenBank/DDBJ whole genome shotgun (WGS) entry which is preliminary data.</text>
</comment>
<sequence length="180" mass="18164">MLLPLLLGALALWGSSRLVWFAEFRDEGVRGVVRYTENGAQHATALVPLALLALAGVAGVLATGGWLRRVLGGLLALAGIAGIWTGAAGVRFGFAAGLPGGQILLAHGLAVLGGLLLALGGLAAIKWAGTAKRLGARYSAPGAQRARRDPDTELWEALSGGTDPTDPAGQPGTGRRSSGG</sequence>
<gene>
    <name evidence="3" type="ORF">D5S19_07475</name>
</gene>
<reference evidence="3 4" key="1">
    <citation type="submission" date="2018-09" db="EMBL/GenBank/DDBJ databases">
        <title>YIM PH 21725 draft genome.</title>
        <authorList>
            <person name="Miao C."/>
        </authorList>
    </citation>
    <scope>NUCLEOTIDE SEQUENCE [LARGE SCALE GENOMIC DNA]</scope>
    <source>
        <strain evidence="4">YIM PH21725</strain>
    </source>
</reference>
<dbReference type="RefSeq" id="WP_120022721.1">
    <property type="nucleotide sequence ID" value="NZ_QZFV01000065.1"/>
</dbReference>
<organism evidence="3 4">
    <name type="scientific">Amycolatopsis panacis</name>
    <dbReference type="NCBI Taxonomy" id="2340917"/>
    <lineage>
        <taxon>Bacteria</taxon>
        <taxon>Bacillati</taxon>
        <taxon>Actinomycetota</taxon>
        <taxon>Actinomycetes</taxon>
        <taxon>Pseudonocardiales</taxon>
        <taxon>Pseudonocardiaceae</taxon>
        <taxon>Amycolatopsis</taxon>
    </lineage>
</organism>
<dbReference type="Pfam" id="PF09534">
    <property type="entry name" value="Trp_oprn_chp"/>
    <property type="match status" value="1"/>
</dbReference>